<dbReference type="EMBL" id="BARU01007013">
    <property type="protein sequence ID" value="GAH40062.1"/>
    <property type="molecule type" value="Genomic_DNA"/>
</dbReference>
<feature type="non-terminal residue" evidence="1">
    <location>
        <position position="56"/>
    </location>
</feature>
<name>X1F554_9ZZZZ</name>
<sequence length="56" mass="6396">MNISKKFIIAEYIDENKDSIIKKYGGDMSILEIAELYGVAASTIYLRLVKWGIKIK</sequence>
<dbReference type="AlphaFoldDB" id="X1F554"/>
<proteinExistence type="predicted"/>
<dbReference type="Gene3D" id="1.10.10.60">
    <property type="entry name" value="Homeodomain-like"/>
    <property type="match status" value="1"/>
</dbReference>
<protein>
    <recommendedName>
        <fullName evidence="2">HTH psq-type domain-containing protein</fullName>
    </recommendedName>
</protein>
<evidence type="ECO:0008006" key="2">
    <source>
        <dbReference type="Google" id="ProtNLM"/>
    </source>
</evidence>
<organism evidence="1">
    <name type="scientific">marine sediment metagenome</name>
    <dbReference type="NCBI Taxonomy" id="412755"/>
    <lineage>
        <taxon>unclassified sequences</taxon>
        <taxon>metagenomes</taxon>
        <taxon>ecological metagenomes</taxon>
    </lineage>
</organism>
<gene>
    <name evidence="1" type="ORF">S03H2_13824</name>
</gene>
<evidence type="ECO:0000313" key="1">
    <source>
        <dbReference type="EMBL" id="GAH40062.1"/>
    </source>
</evidence>
<comment type="caution">
    <text evidence="1">The sequence shown here is derived from an EMBL/GenBank/DDBJ whole genome shotgun (WGS) entry which is preliminary data.</text>
</comment>
<reference evidence="1" key="1">
    <citation type="journal article" date="2014" name="Front. Microbiol.">
        <title>High frequency of phylogenetically diverse reductive dehalogenase-homologous genes in deep subseafloor sedimentary metagenomes.</title>
        <authorList>
            <person name="Kawai M."/>
            <person name="Futagami T."/>
            <person name="Toyoda A."/>
            <person name="Takaki Y."/>
            <person name="Nishi S."/>
            <person name="Hori S."/>
            <person name="Arai W."/>
            <person name="Tsubouchi T."/>
            <person name="Morono Y."/>
            <person name="Uchiyama I."/>
            <person name="Ito T."/>
            <person name="Fujiyama A."/>
            <person name="Inagaki F."/>
            <person name="Takami H."/>
        </authorList>
    </citation>
    <scope>NUCLEOTIDE SEQUENCE</scope>
    <source>
        <strain evidence="1">Expedition CK06-06</strain>
    </source>
</reference>
<accession>X1F554</accession>